<gene>
    <name evidence="1" type="ORF">Plil01_000349500</name>
</gene>
<dbReference type="OrthoDB" id="59153at2759"/>
<dbReference type="AlphaFoldDB" id="A0A9W6WPV4"/>
<keyword evidence="2" id="KW-1185">Reference proteome</keyword>
<comment type="caution">
    <text evidence="1">The sequence shown here is derived from an EMBL/GenBank/DDBJ whole genome shotgun (WGS) entry which is preliminary data.</text>
</comment>
<organism evidence="1 2">
    <name type="scientific">Phytophthora lilii</name>
    <dbReference type="NCBI Taxonomy" id="2077276"/>
    <lineage>
        <taxon>Eukaryota</taxon>
        <taxon>Sar</taxon>
        <taxon>Stramenopiles</taxon>
        <taxon>Oomycota</taxon>
        <taxon>Peronosporomycetes</taxon>
        <taxon>Peronosporales</taxon>
        <taxon>Peronosporaceae</taxon>
        <taxon>Phytophthora</taxon>
    </lineage>
</organism>
<dbReference type="EMBL" id="BSXW01000137">
    <property type="protein sequence ID" value="GMF12961.1"/>
    <property type="molecule type" value="Genomic_DNA"/>
</dbReference>
<proteinExistence type="predicted"/>
<accession>A0A9W6WPV4</accession>
<reference evidence="1" key="1">
    <citation type="submission" date="2023-04" db="EMBL/GenBank/DDBJ databases">
        <title>Phytophthora lilii NBRC 32176.</title>
        <authorList>
            <person name="Ichikawa N."/>
            <person name="Sato H."/>
            <person name="Tonouchi N."/>
        </authorList>
    </citation>
    <scope>NUCLEOTIDE SEQUENCE</scope>
    <source>
        <strain evidence="1">NBRC 32176</strain>
    </source>
</reference>
<protein>
    <submittedName>
        <fullName evidence="1">Unnamed protein product</fullName>
    </submittedName>
</protein>
<name>A0A9W6WPV4_9STRA</name>
<dbReference type="Proteomes" id="UP001165083">
    <property type="component" value="Unassembled WGS sequence"/>
</dbReference>
<evidence type="ECO:0000313" key="2">
    <source>
        <dbReference type="Proteomes" id="UP001165083"/>
    </source>
</evidence>
<evidence type="ECO:0000313" key="1">
    <source>
        <dbReference type="EMBL" id="GMF12961.1"/>
    </source>
</evidence>
<sequence length="258" mass="28769">MVQQYAYSRSPDHPYALEMLPLPKEELDGLRTDARAAYNQLFPAVQAAVRFGSDGEVFNVAHRNSNAKSMAMWTTAVLFGSLEEVAALYLDQNGRVPMVLDSARSRRLYELERPTAERPLHGAAMRWSLWKPPSKTSDGRDVCFLEYMDSFVDRETAVPSCSPPFRRLGHGYIVDPAATWKDGYAVNGWGSSIDSNMWGAIDNSVYGYGTDATVAFVEAEFNSSGYNSLGQFIETNQVLYSSDIDEQCGYTVYDDSAR</sequence>